<dbReference type="InterPro" id="IPR002864">
    <property type="entry name" value="Acyl-ACP_thioesterase_NHD"/>
</dbReference>
<accession>A0A7T7XRT9</accession>
<organism evidence="10 11">
    <name type="scientific">Breznakiella homolactica</name>
    <dbReference type="NCBI Taxonomy" id="2798577"/>
    <lineage>
        <taxon>Bacteria</taxon>
        <taxon>Pseudomonadati</taxon>
        <taxon>Spirochaetota</taxon>
        <taxon>Spirochaetia</taxon>
        <taxon>Spirochaetales</taxon>
        <taxon>Breznakiellaceae</taxon>
        <taxon>Breznakiella</taxon>
    </lineage>
</organism>
<dbReference type="Gene3D" id="3.10.129.10">
    <property type="entry name" value="Hotdog Thioesterase"/>
    <property type="match status" value="2"/>
</dbReference>
<evidence type="ECO:0000256" key="5">
    <source>
        <dbReference type="ARBA" id="ARBA00022946"/>
    </source>
</evidence>
<evidence type="ECO:0000259" key="8">
    <source>
        <dbReference type="Pfam" id="PF01643"/>
    </source>
</evidence>
<keyword evidence="7" id="KW-0275">Fatty acid biosynthesis</keyword>
<comment type="similarity">
    <text evidence="1">Belongs to the acyl-ACP thioesterase family.</text>
</comment>
<evidence type="ECO:0000256" key="6">
    <source>
        <dbReference type="ARBA" id="ARBA00023098"/>
    </source>
</evidence>
<dbReference type="PANTHER" id="PTHR31727:SF6">
    <property type="entry name" value="OLEOYL-ACYL CARRIER PROTEIN THIOESTERASE 1, CHLOROPLASTIC"/>
    <property type="match status" value="1"/>
</dbReference>
<evidence type="ECO:0000256" key="3">
    <source>
        <dbReference type="ARBA" id="ARBA00022801"/>
    </source>
</evidence>
<dbReference type="Pfam" id="PF20791">
    <property type="entry name" value="Acyl-ACP_TE_C"/>
    <property type="match status" value="1"/>
</dbReference>
<keyword evidence="6" id="KW-0443">Lipid metabolism</keyword>
<dbReference type="Proteomes" id="UP000595917">
    <property type="component" value="Chromosome"/>
</dbReference>
<sequence length="246" mass="27965">MDIWQESFPMRFWDVDKTDRLTLSGTFDFFQEVAIAHAEHLGVGREALERTGQAWILSRMSVMLERRPRLGEPIKVRTWPRGAEKLFAVRDYDIRDESDIPVVKGRSGWVVLDVAKKRPLRPQSVMENMPKNEGIDSLPDGARGLDVIEGLSKKTERNAAYSDIDYNGHVNNARYVQWIQDILDPELLYAARQMRLDINYISEILPGETSEIWAGPAGDKPDTIAVEGRHQDSGLVAFRAELWTGA</sequence>
<dbReference type="CDD" id="cd00586">
    <property type="entry name" value="4HBT"/>
    <property type="match status" value="1"/>
</dbReference>
<dbReference type="Pfam" id="PF01643">
    <property type="entry name" value="Acyl-ACP_TE"/>
    <property type="match status" value="1"/>
</dbReference>
<protein>
    <submittedName>
        <fullName evidence="10">Acyl-ACP thioesterase</fullName>
    </submittedName>
</protein>
<dbReference type="KEGG" id="bhc:JFL75_03940"/>
<evidence type="ECO:0000259" key="9">
    <source>
        <dbReference type="Pfam" id="PF20791"/>
    </source>
</evidence>
<dbReference type="InterPro" id="IPR029069">
    <property type="entry name" value="HotDog_dom_sf"/>
</dbReference>
<evidence type="ECO:0000256" key="2">
    <source>
        <dbReference type="ARBA" id="ARBA00022516"/>
    </source>
</evidence>
<keyword evidence="2" id="KW-0444">Lipid biosynthesis</keyword>
<dbReference type="GO" id="GO:0000036">
    <property type="term" value="F:acyl carrier activity"/>
    <property type="evidence" value="ECO:0007669"/>
    <property type="project" value="TreeGrafter"/>
</dbReference>
<evidence type="ECO:0000256" key="7">
    <source>
        <dbReference type="ARBA" id="ARBA00023160"/>
    </source>
</evidence>
<keyword evidence="4" id="KW-0276">Fatty acid metabolism</keyword>
<feature type="domain" description="Acyl-ACP thioesterase-like C-terminal" evidence="9">
    <location>
        <begin position="156"/>
        <end position="215"/>
    </location>
</feature>
<keyword evidence="3" id="KW-0378">Hydrolase</keyword>
<dbReference type="EMBL" id="CP067089">
    <property type="protein sequence ID" value="QQO11310.1"/>
    <property type="molecule type" value="Genomic_DNA"/>
</dbReference>
<dbReference type="PANTHER" id="PTHR31727">
    <property type="entry name" value="OLEOYL-ACYL CARRIER PROTEIN THIOESTERASE 1, CHLOROPLASTIC"/>
    <property type="match status" value="1"/>
</dbReference>
<keyword evidence="5" id="KW-0809">Transit peptide</keyword>
<dbReference type="InterPro" id="IPR045023">
    <property type="entry name" value="FATA/B"/>
</dbReference>
<evidence type="ECO:0000313" key="11">
    <source>
        <dbReference type="Proteomes" id="UP000595917"/>
    </source>
</evidence>
<proteinExistence type="inferred from homology"/>
<feature type="domain" description="Acyl-ACP thioesterase N-terminal hotdog" evidence="8">
    <location>
        <begin position="4"/>
        <end position="121"/>
    </location>
</feature>
<evidence type="ECO:0000256" key="4">
    <source>
        <dbReference type="ARBA" id="ARBA00022832"/>
    </source>
</evidence>
<name>A0A7T7XRT9_9SPIR</name>
<dbReference type="AlphaFoldDB" id="A0A7T7XRT9"/>
<gene>
    <name evidence="10" type="ORF">JFL75_03940</name>
</gene>
<evidence type="ECO:0000256" key="1">
    <source>
        <dbReference type="ARBA" id="ARBA00006500"/>
    </source>
</evidence>
<dbReference type="InterPro" id="IPR049427">
    <property type="entry name" value="Acyl-ACP_TE_C"/>
</dbReference>
<keyword evidence="11" id="KW-1185">Reference proteome</keyword>
<dbReference type="GO" id="GO:0016297">
    <property type="term" value="F:fatty acyl-[ACP] hydrolase activity"/>
    <property type="evidence" value="ECO:0007669"/>
    <property type="project" value="InterPro"/>
</dbReference>
<dbReference type="SUPFAM" id="SSF54637">
    <property type="entry name" value="Thioesterase/thiol ester dehydrase-isomerase"/>
    <property type="match status" value="2"/>
</dbReference>
<evidence type="ECO:0000313" key="10">
    <source>
        <dbReference type="EMBL" id="QQO11310.1"/>
    </source>
</evidence>
<reference evidence="10" key="1">
    <citation type="submission" date="2021-01" db="EMBL/GenBank/DDBJ databases">
        <title>Description of Breznakiella homolactica.</title>
        <authorList>
            <person name="Song Y."/>
            <person name="Brune A."/>
        </authorList>
    </citation>
    <scope>NUCLEOTIDE SEQUENCE</scope>
    <source>
        <strain evidence="10">RmG30</strain>
    </source>
</reference>